<dbReference type="Ensembl" id="ENSORLT00020032541.1">
    <property type="protein sequence ID" value="ENSORLP00020013192.1"/>
    <property type="gene ID" value="ENSORLG00020014139.1"/>
</dbReference>
<feature type="compositionally biased region" description="Low complexity" evidence="6">
    <location>
        <begin position="1060"/>
        <end position="1071"/>
    </location>
</feature>
<dbReference type="Proteomes" id="UP000265180">
    <property type="component" value="Chromosome 7"/>
</dbReference>
<sequence length="1545" mass="172282">MAESQIFQLESAMDQVLKRGNVQVLEDFIERSTDEETLTHCSLHFVEKLDDFVCKSLDQNGARVASLGFASLHKLGKHLKLPDGQGLSELINKGLIKKMVQWLDKCKQLWILRGPHWDEALFNLCENFLNALMVVHESSKEGTNKITEYFLYPVGQLAVDPRIYILIQKEAIRKYNLILDKIPMELKKRRKILTSQEASDFMTKLAGRIMEGGDYDLQSSLMEALCRMATPAQRKKLADQWFSLGHVATAFTHIRDSEFETACRTFLNMVNGMQGEKRRVCSFPCLEVYLGKYELLMPSDEKLEEFWIDFNLDSRSITFYCSLPEEKEGHWETICISENEVESYSVTEEKKRQVLKIKLSEVVVVGEVEGSGLTISFSSALDIQQAARNVFGKIQNKHTSVSKTAIEMSSTQIVPESQVSLSGSEKTVAAPTSRFPAGNLQMVTPSRMKMSESTGFVRTSGSGKVKHDYFAAFKSCDKDKDRSSMHRVSLCDTTVRISTNTGGTKQQKTSEAEAAEMFLPDQNGDKSQEHEIVPDTQHRPELKISSNWSKLSISEIITMPTQKVCSLSHQDSRSHSVGPQHSGQKMSVSHPDLVVQKQFHSELTLRLQQVQCERNTDPPLQHPAVLPNTRGRSQDRRSGKLDAFPSLAPKVEQTERKKNTTEECKGNLSVEAVAAEVKSSTARTAQKREKVKENTKTTLSSLEKRNADVAGNMVKFISSHYGKNTQTTENPVHSGDSPTQKSIPPFINSRPNFNMSWLSKDKGKISAAPSFAKSNKKSATNSIRQRKDVFEFSLDSPLSVGRKNKTHTDISAISSSSSAVVSTTKKARPETKNKPKSKKHLFSDTDVETTRTEVSWLAQSAMKPKKRVNQYQRQASRKPRENSRLPGQKSPDVFPPTLSSVKVNNKPKKKSSGLKEAVGQPMEAKKVKSTATSVKPQTRGKRPRRGAASTAKSYREPDSDDSLSEPQNAPVAKKYTVVQKDKNRESTSEEPHPKKRATIFADQPEHSDKREASSSSSRQSNFKEQPALKLSTNDDLQIPSGSNKKTVIPAHKQRRPFKDSVPSENSSPSSVERMRSAEGSASTVNLACSAVLSPQGSPVPVSPMPACQGAPSSIPLLRKPCATVSSKGKGKTSLHNSGKNFSSSKLQFMRSEPTPCSLEPEIAASRPLNGPSTAKKHLPLKPQPTFDLSTQPLLTSTLLQPKNPPATSTPQSPYPEDSPGLGCQLDFRKASTESLDSLSQSSAESVVLSSRSFKDSPNLPVMVSLQREQTPLAARDLDASQPLLSGPSRKRCSSISSHSDEEQKNSFGKEVTKKSKIRLQHSPRIKPRKLFKSFTEVSSSEKMSLAVSRSHMSFSHCGSDATDGDVDVDESLGCPDISVNQSNLYQHLSSELKNKLQNRCKVLEIYGRESSKSVKQHISSIDVQLNKHRTQRLEHVQKVLLEEIHSMEEEENTLTNMETDLAIFWKKQTGTFKKYQKQEVRRNETLRRVLQINTSPSLKYEAEIFTSEMCLIKKDMKSVQDRLLNEMLEGEIQSVKRGLHALFFQ</sequence>
<dbReference type="GO" id="GO:0005694">
    <property type="term" value="C:chromosome"/>
    <property type="evidence" value="ECO:0007669"/>
    <property type="project" value="UniProtKB-SubCell"/>
</dbReference>
<proteinExistence type="inferred from homology"/>
<comment type="similarity">
    <text evidence="3">Belongs to the SYCP2 family.</text>
</comment>
<feature type="compositionally biased region" description="Low complexity" evidence="6">
    <location>
        <begin position="1188"/>
        <end position="1201"/>
    </location>
</feature>
<feature type="compositionally biased region" description="Basic and acidic residues" evidence="6">
    <location>
        <begin position="1003"/>
        <end position="1012"/>
    </location>
</feature>
<dbReference type="Pfam" id="PF18584">
    <property type="entry name" value="SYCP2_SLD"/>
    <property type="match status" value="1"/>
</dbReference>
<feature type="compositionally biased region" description="Basic and acidic residues" evidence="6">
    <location>
        <begin position="979"/>
        <end position="992"/>
    </location>
</feature>
<organism evidence="9 10">
    <name type="scientific">Oryzias latipes</name>
    <name type="common">Japanese rice fish</name>
    <name type="synonym">Japanese killifish</name>
    <dbReference type="NCBI Taxonomy" id="8090"/>
    <lineage>
        <taxon>Eukaryota</taxon>
        <taxon>Metazoa</taxon>
        <taxon>Chordata</taxon>
        <taxon>Craniata</taxon>
        <taxon>Vertebrata</taxon>
        <taxon>Euteleostomi</taxon>
        <taxon>Actinopterygii</taxon>
        <taxon>Neopterygii</taxon>
        <taxon>Teleostei</taxon>
        <taxon>Neoteleostei</taxon>
        <taxon>Acanthomorphata</taxon>
        <taxon>Ovalentaria</taxon>
        <taxon>Atherinomorphae</taxon>
        <taxon>Beloniformes</taxon>
        <taxon>Adrianichthyidae</taxon>
        <taxon>Oryziinae</taxon>
        <taxon>Oryzias</taxon>
    </lineage>
</organism>
<reference evidence="9 10" key="2">
    <citation type="submission" date="2017-04" db="EMBL/GenBank/DDBJ databases">
        <title>CpG methylation of centromeres and impact of large insertions on vertebrate speciation.</title>
        <authorList>
            <person name="Ichikawa K."/>
            <person name="Yoshimura J."/>
            <person name="Morishita S."/>
        </authorList>
    </citation>
    <scope>NUCLEOTIDE SEQUENCE</scope>
    <source>
        <strain evidence="9 10">HNI</strain>
    </source>
</reference>
<feature type="domain" description="Synaptonemal complex protein 2 armadillo-repeat-like" evidence="7">
    <location>
        <begin position="8"/>
        <end position="185"/>
    </location>
</feature>
<feature type="region of interest" description="Disordered" evidence="6">
    <location>
        <begin position="1278"/>
        <end position="1319"/>
    </location>
</feature>
<dbReference type="InterPro" id="IPR024835">
    <property type="entry name" value="SYCP2-like"/>
</dbReference>
<name>A0A3P9KXV9_ORYLA</name>
<feature type="region of interest" description="Disordered" evidence="6">
    <location>
        <begin position="725"/>
        <end position="746"/>
    </location>
</feature>
<dbReference type="InterPro" id="IPR040560">
    <property type="entry name" value="SYCP2_SLD"/>
</dbReference>
<reference key="1">
    <citation type="journal article" date="2007" name="Nature">
        <title>The medaka draft genome and insights into vertebrate genome evolution.</title>
        <authorList>
            <person name="Kasahara M."/>
            <person name="Naruse K."/>
            <person name="Sasaki S."/>
            <person name="Nakatani Y."/>
            <person name="Qu W."/>
            <person name="Ahsan B."/>
            <person name="Yamada T."/>
            <person name="Nagayasu Y."/>
            <person name="Doi K."/>
            <person name="Kasai Y."/>
            <person name="Jindo T."/>
            <person name="Kobayashi D."/>
            <person name="Shimada A."/>
            <person name="Toyoda A."/>
            <person name="Kuroki Y."/>
            <person name="Fujiyama A."/>
            <person name="Sasaki T."/>
            <person name="Shimizu A."/>
            <person name="Asakawa S."/>
            <person name="Shimizu N."/>
            <person name="Hashimoto S."/>
            <person name="Yang J."/>
            <person name="Lee Y."/>
            <person name="Matsushima K."/>
            <person name="Sugano S."/>
            <person name="Sakaizumi M."/>
            <person name="Narita T."/>
            <person name="Ohishi K."/>
            <person name="Haga S."/>
            <person name="Ohta F."/>
            <person name="Nomoto H."/>
            <person name="Nogata K."/>
            <person name="Morishita T."/>
            <person name="Endo T."/>
            <person name="Shin-I T."/>
            <person name="Takeda H."/>
            <person name="Morishita S."/>
            <person name="Kohara Y."/>
        </authorList>
    </citation>
    <scope>NUCLEOTIDE SEQUENCE [LARGE SCALE GENOMIC DNA]</scope>
    <source>
        <strain>Hd-rR</strain>
    </source>
</reference>
<feature type="region of interest" description="Disordered" evidence="6">
    <location>
        <begin position="679"/>
        <end position="699"/>
    </location>
</feature>
<evidence type="ECO:0000256" key="2">
    <source>
        <dbReference type="ARBA" id="ARBA00004286"/>
    </source>
</evidence>
<feature type="compositionally biased region" description="Polar residues" evidence="6">
    <location>
        <begin position="725"/>
        <end position="742"/>
    </location>
</feature>
<feature type="domain" description="Synaptonemal complex protein 2 Spt16M-like" evidence="8">
    <location>
        <begin position="280"/>
        <end position="393"/>
    </location>
</feature>
<feature type="compositionally biased region" description="Polar residues" evidence="6">
    <location>
        <begin position="1030"/>
        <end position="1045"/>
    </location>
</feature>
<evidence type="ECO:0008006" key="11">
    <source>
        <dbReference type="Google" id="ProtNLM"/>
    </source>
</evidence>
<evidence type="ECO:0000259" key="8">
    <source>
        <dbReference type="Pfam" id="PF18584"/>
    </source>
</evidence>
<evidence type="ECO:0000256" key="5">
    <source>
        <dbReference type="ARBA" id="ARBA00023242"/>
    </source>
</evidence>
<evidence type="ECO:0000256" key="1">
    <source>
        <dbReference type="ARBA" id="ARBA00004123"/>
    </source>
</evidence>
<accession>A0A3P9KXV9</accession>
<evidence type="ECO:0000313" key="9">
    <source>
        <dbReference type="Ensembl" id="ENSORLP00020013192.1"/>
    </source>
</evidence>
<reference evidence="9" key="3">
    <citation type="submission" date="2025-08" db="UniProtKB">
        <authorList>
            <consortium name="Ensembl"/>
        </authorList>
    </citation>
    <scope>IDENTIFICATION</scope>
    <source>
        <strain evidence="9">HNI</strain>
    </source>
</reference>
<dbReference type="PANTHER" id="PTHR15607:SF12">
    <property type="entry name" value="SYNAPTONEMAL COMPLEX PROTEIN 2"/>
    <property type="match status" value="1"/>
</dbReference>
<feature type="region of interest" description="Disordered" evidence="6">
    <location>
        <begin position="1122"/>
        <end position="1225"/>
    </location>
</feature>
<reference evidence="9" key="4">
    <citation type="submission" date="2025-09" db="UniProtKB">
        <authorList>
            <consortium name="Ensembl"/>
        </authorList>
    </citation>
    <scope>IDENTIFICATION</scope>
    <source>
        <strain evidence="9">HNI</strain>
    </source>
</reference>
<evidence type="ECO:0000256" key="3">
    <source>
        <dbReference type="ARBA" id="ARBA00007960"/>
    </source>
</evidence>
<feature type="region of interest" description="Disordered" evidence="6">
    <location>
        <begin position="615"/>
        <end position="645"/>
    </location>
</feature>
<comment type="subcellular location">
    <subcellularLocation>
        <location evidence="2">Chromosome</location>
    </subcellularLocation>
    <subcellularLocation>
        <location evidence="1">Nucleus</location>
    </subcellularLocation>
</comment>
<protein>
    <recommendedName>
        <fullName evidence="11">Synaptonemal complex protein 2</fullName>
    </recommendedName>
</protein>
<evidence type="ECO:0000256" key="4">
    <source>
        <dbReference type="ARBA" id="ARBA00022454"/>
    </source>
</evidence>
<feature type="region of interest" description="Disordered" evidence="6">
    <location>
        <begin position="808"/>
        <end position="1079"/>
    </location>
</feature>
<feature type="compositionally biased region" description="Basic and acidic residues" evidence="6">
    <location>
        <begin position="686"/>
        <end position="695"/>
    </location>
</feature>
<feature type="compositionally biased region" description="Low complexity" evidence="6">
    <location>
        <begin position="810"/>
        <end position="822"/>
    </location>
</feature>
<dbReference type="Pfam" id="PF18581">
    <property type="entry name" value="SYCP2_ARLD"/>
    <property type="match status" value="1"/>
</dbReference>
<keyword evidence="4" id="KW-0158">Chromosome</keyword>
<evidence type="ECO:0000259" key="7">
    <source>
        <dbReference type="Pfam" id="PF18581"/>
    </source>
</evidence>
<feature type="compositionally biased region" description="Polar residues" evidence="6">
    <location>
        <begin position="1133"/>
        <end position="1146"/>
    </location>
</feature>
<keyword evidence="5" id="KW-0539">Nucleus</keyword>
<dbReference type="GO" id="GO:0005634">
    <property type="term" value="C:nucleus"/>
    <property type="evidence" value="ECO:0007669"/>
    <property type="project" value="UniProtKB-SubCell"/>
</dbReference>
<evidence type="ECO:0000313" key="10">
    <source>
        <dbReference type="Proteomes" id="UP000265180"/>
    </source>
</evidence>
<dbReference type="PANTHER" id="PTHR15607">
    <property type="entry name" value="SYNAPTONEMAL COMPLEX PROTEIN-RELATED"/>
    <property type="match status" value="1"/>
</dbReference>
<evidence type="ECO:0000256" key="6">
    <source>
        <dbReference type="SAM" id="MobiDB-lite"/>
    </source>
</evidence>
<dbReference type="InterPro" id="IPR041322">
    <property type="entry name" value="SYCP2_ARLD"/>
</dbReference>